<dbReference type="Gene3D" id="3.30.160.60">
    <property type="entry name" value="Classic Zinc Finger"/>
    <property type="match status" value="2"/>
</dbReference>
<keyword evidence="2" id="KW-0677">Repeat</keyword>
<dbReference type="PROSITE" id="PS50157">
    <property type="entry name" value="ZINC_FINGER_C2H2_2"/>
    <property type="match status" value="2"/>
</dbReference>
<protein>
    <recommendedName>
        <fullName evidence="6">C2H2-type domain-containing protein</fullName>
    </recommendedName>
</protein>
<keyword evidence="1" id="KW-0479">Metal-binding</keyword>
<accession>A0ABP1SAC5</accession>
<evidence type="ECO:0000256" key="5">
    <source>
        <dbReference type="PROSITE-ProRule" id="PRU00042"/>
    </source>
</evidence>
<keyword evidence="4" id="KW-0862">Zinc</keyword>
<dbReference type="SMART" id="SM00355">
    <property type="entry name" value="ZnF_C2H2"/>
    <property type="match status" value="5"/>
</dbReference>
<evidence type="ECO:0000256" key="1">
    <source>
        <dbReference type="ARBA" id="ARBA00022723"/>
    </source>
</evidence>
<keyword evidence="8" id="KW-1185">Reference proteome</keyword>
<dbReference type="EMBL" id="CAXLJM020000196">
    <property type="protein sequence ID" value="CAL8149263.1"/>
    <property type="molecule type" value="Genomic_DNA"/>
</dbReference>
<name>A0ABP1SAC5_9HEXA</name>
<evidence type="ECO:0000259" key="6">
    <source>
        <dbReference type="PROSITE" id="PS50157"/>
    </source>
</evidence>
<proteinExistence type="predicted"/>
<comment type="caution">
    <text evidence="7">The sequence shown here is derived from an EMBL/GenBank/DDBJ whole genome shotgun (WGS) entry which is preliminary data.</text>
</comment>
<dbReference type="PANTHER" id="PTHR24379">
    <property type="entry name" value="KRAB AND ZINC FINGER DOMAIN-CONTAINING"/>
    <property type="match status" value="1"/>
</dbReference>
<dbReference type="InterPro" id="IPR036236">
    <property type="entry name" value="Znf_C2H2_sf"/>
</dbReference>
<reference evidence="7 8" key="1">
    <citation type="submission" date="2024-08" db="EMBL/GenBank/DDBJ databases">
        <authorList>
            <person name="Cucini C."/>
            <person name="Frati F."/>
        </authorList>
    </citation>
    <scope>NUCLEOTIDE SEQUENCE [LARGE SCALE GENOMIC DNA]</scope>
</reference>
<sequence>MKLSVCLVCLKTFDRHFLLSEEDGVSSSVPLLTRFIKFAENYLNLSSVTTQQLLLSGSDRKEAFCEKCELSVINPICQVYLDLLSAQLRLSIELEQLGKLLDNSKVTGSDKLRVLNINALSNQLGVRSLSQLEGFRTSLAQKCLLKRKQSLPDVLLFPQFVEDETGRMGNANGLAREATDNNSFDVKLNTMNSFERQTGEAVESGRAPIEKTVIKLETFPQDSDPELIFEIENAEEIDYSPSEPSELAVIPVAERAGTRVNGKYYNGYHCPKCSKVLRNEKWYQHHYRYFHLAISCNYCGKTFGNLKLLRVHFKRLHQNQGIYTCQLCSKDFETAMKLKVHKRKEHLRYSCPHCEATFKLKYIMEEHVAKIHNPGSYTCPNCPEDSKVFTNSKYLATHIRQKHFLLDSVQTQVYKL</sequence>
<evidence type="ECO:0000256" key="4">
    <source>
        <dbReference type="ARBA" id="ARBA00022833"/>
    </source>
</evidence>
<dbReference type="PANTHER" id="PTHR24379:SF127">
    <property type="entry name" value="BLOODY FINGERS-RELATED"/>
    <property type="match status" value="1"/>
</dbReference>
<dbReference type="Pfam" id="PF00096">
    <property type="entry name" value="zf-C2H2"/>
    <property type="match status" value="3"/>
</dbReference>
<keyword evidence="3 5" id="KW-0863">Zinc-finger</keyword>
<evidence type="ECO:0000256" key="2">
    <source>
        <dbReference type="ARBA" id="ARBA00022737"/>
    </source>
</evidence>
<dbReference type="Proteomes" id="UP001642540">
    <property type="component" value="Unassembled WGS sequence"/>
</dbReference>
<evidence type="ECO:0000256" key="3">
    <source>
        <dbReference type="ARBA" id="ARBA00022771"/>
    </source>
</evidence>
<evidence type="ECO:0000313" key="8">
    <source>
        <dbReference type="Proteomes" id="UP001642540"/>
    </source>
</evidence>
<dbReference type="InterPro" id="IPR013087">
    <property type="entry name" value="Znf_C2H2_type"/>
</dbReference>
<feature type="domain" description="C2H2-type" evidence="6">
    <location>
        <begin position="294"/>
        <end position="322"/>
    </location>
</feature>
<dbReference type="SUPFAM" id="SSF57667">
    <property type="entry name" value="beta-beta-alpha zinc fingers"/>
    <property type="match status" value="1"/>
</dbReference>
<organism evidence="7 8">
    <name type="scientific">Orchesella dallaii</name>
    <dbReference type="NCBI Taxonomy" id="48710"/>
    <lineage>
        <taxon>Eukaryota</taxon>
        <taxon>Metazoa</taxon>
        <taxon>Ecdysozoa</taxon>
        <taxon>Arthropoda</taxon>
        <taxon>Hexapoda</taxon>
        <taxon>Collembola</taxon>
        <taxon>Entomobryomorpha</taxon>
        <taxon>Entomobryoidea</taxon>
        <taxon>Orchesellidae</taxon>
        <taxon>Orchesellinae</taxon>
        <taxon>Orchesella</taxon>
    </lineage>
</organism>
<gene>
    <name evidence="7" type="ORF">ODALV1_LOCUS31683</name>
</gene>
<feature type="domain" description="C2H2-type" evidence="6">
    <location>
        <begin position="323"/>
        <end position="346"/>
    </location>
</feature>
<evidence type="ECO:0000313" key="7">
    <source>
        <dbReference type="EMBL" id="CAL8149263.1"/>
    </source>
</evidence>
<dbReference type="PROSITE" id="PS00028">
    <property type="entry name" value="ZINC_FINGER_C2H2_1"/>
    <property type="match status" value="4"/>
</dbReference>